<dbReference type="GO" id="GO:0071269">
    <property type="term" value="P:L-homocysteine biosynthetic process"/>
    <property type="evidence" value="ECO:0007669"/>
    <property type="project" value="TreeGrafter"/>
</dbReference>
<dbReference type="InterPro" id="IPR044861">
    <property type="entry name" value="IPNS-like_FE2OG_OXY"/>
</dbReference>
<evidence type="ECO:0000256" key="6">
    <source>
        <dbReference type="ARBA" id="ARBA00023194"/>
    </source>
</evidence>
<keyword evidence="4" id="KW-0808">Transferase</keyword>
<dbReference type="GO" id="GO:0030170">
    <property type="term" value="F:pyridoxal phosphate binding"/>
    <property type="evidence" value="ECO:0007669"/>
    <property type="project" value="InterPro"/>
</dbReference>
<dbReference type="InterPro" id="IPR000277">
    <property type="entry name" value="Cys/Met-Metab_PyrdxlP-dep_enz"/>
</dbReference>
<dbReference type="GO" id="GO:0017000">
    <property type="term" value="P:antibiotic biosynthetic process"/>
    <property type="evidence" value="ECO:0007669"/>
    <property type="project" value="UniProtKB-KW"/>
</dbReference>
<sequence>MATSAPPTTLPVIDISRFRDPAADPAAFLAELRYAAREIGFFYVIGHGVDPELRARALAVSKRFFALPEADRLAVENINSPQFRGYTRTGTEYTEGGPDWREQLDIGPERAALDLGPDDPAYLRLIGPNQWPAALPELRETVLAWQAEALRVSREVLRALAAALGQDSGYFDQWFDEEAAVHVKVVHYPGRPSADVDQGVGAHKDYGYLALLQQDEIGGLQVQARDGSWIDATPLPDAFVFNIGEMLEIATRGYLRATRHRVVAPQPGVDRYSLPFFLGPRLDAVVEPLDLPAELAAEADGVTEDPNNPLKPAYGENALIGWLRSHPRVVERWWSDLLPGADEPPEPRPAFETLQVHAGARPDPATGARAVPIYLTSSYVFRDAAHAADTFALTDLETHAYTRLSNPTTAVVEERVAALEGGTAAVAVGSGQAATTLALLNLARAGDHLVAAASLYGGTRTLLEHTFADLGIEVTFVDDPDDLDAWRAAIRPTTKALFGESVGNPRGNVLDLAAVAEIAHTAGVPFVVDNTVPTPYLLRPIEHGADIVVHSTTKFLGGHGTAIGGIVVDGGTFDFGAHADRYPGLVAPDPTYQGLSFWERFGPDRIAYALRLRVRLLRDLGPAVSPLNSFLLLQGIETLSLRLDRHTANAERVAAWLAARPEVVRVDHPSLPTSPWHAAARRYLPRGAGAVLSVDLAGGLAAGRRFVEGLRLFSHLANIGDARSLAIHPASTTHAQLDPDQRLHAGVTPGLVRLSVGLEGIDDLLADLAGGLAAAAAGTDSSAEGSR</sequence>
<dbReference type="InterPro" id="IPR015422">
    <property type="entry name" value="PyrdxlP-dep_Trfase_small"/>
</dbReference>
<dbReference type="Gene3D" id="3.40.640.10">
    <property type="entry name" value="Type I PLP-dependent aspartate aminotransferase-like (Major domain)"/>
    <property type="match status" value="1"/>
</dbReference>
<gene>
    <name evidence="8" type="ORF">B4N89_26115</name>
</gene>
<organism evidence="8 9">
    <name type="scientific">Embleya scabrispora</name>
    <dbReference type="NCBI Taxonomy" id="159449"/>
    <lineage>
        <taxon>Bacteria</taxon>
        <taxon>Bacillati</taxon>
        <taxon>Actinomycetota</taxon>
        <taxon>Actinomycetes</taxon>
        <taxon>Kitasatosporales</taxon>
        <taxon>Streptomycetaceae</taxon>
        <taxon>Embleya</taxon>
    </lineage>
</organism>
<dbReference type="Pfam" id="PF01053">
    <property type="entry name" value="Cys_Met_Meta_PP"/>
    <property type="match status" value="1"/>
</dbReference>
<dbReference type="InterPro" id="IPR015424">
    <property type="entry name" value="PyrdxlP-dep_Trfase"/>
</dbReference>
<dbReference type="InterPro" id="IPR026992">
    <property type="entry name" value="DIOX_N"/>
</dbReference>
<comment type="pathway">
    <text evidence="2">Antibiotic biosynthesis.</text>
</comment>
<dbReference type="InterPro" id="IPR027443">
    <property type="entry name" value="IPNS-like_sf"/>
</dbReference>
<dbReference type="FunFam" id="3.40.640.10:FF:000035">
    <property type="entry name" value="O-succinylhomoserine sulfhydrylase"/>
    <property type="match status" value="1"/>
</dbReference>
<dbReference type="PRINTS" id="PR00682">
    <property type="entry name" value="IPNSYNTHASE"/>
</dbReference>
<keyword evidence="6" id="KW-0045">Antibiotic biosynthesis</keyword>
<dbReference type="Gene3D" id="2.60.120.330">
    <property type="entry name" value="B-lactam Antibiotic, Isopenicillin N Synthase, Chain"/>
    <property type="match status" value="1"/>
</dbReference>
<proteinExistence type="inferred from homology"/>
<evidence type="ECO:0000256" key="5">
    <source>
        <dbReference type="ARBA" id="ARBA00022898"/>
    </source>
</evidence>
<evidence type="ECO:0000256" key="2">
    <source>
        <dbReference type="ARBA" id="ARBA00004792"/>
    </source>
</evidence>
<dbReference type="InterPro" id="IPR005123">
    <property type="entry name" value="Oxoglu/Fe-dep_dioxygenase_dom"/>
</dbReference>
<evidence type="ECO:0000256" key="4">
    <source>
        <dbReference type="ARBA" id="ARBA00022679"/>
    </source>
</evidence>
<evidence type="ECO:0000313" key="9">
    <source>
        <dbReference type="Proteomes" id="UP000190037"/>
    </source>
</evidence>
<dbReference type="EMBL" id="MWQN01000001">
    <property type="protein sequence ID" value="OPC83945.1"/>
    <property type="molecule type" value="Genomic_DNA"/>
</dbReference>
<keyword evidence="9" id="KW-1185">Reference proteome</keyword>
<comment type="similarity">
    <text evidence="3">Belongs to the trans-sulfuration enzymes family.</text>
</comment>
<dbReference type="GO" id="GO:0003961">
    <property type="term" value="F:O-acetylhomoserine aminocarboxypropyltransferase activity"/>
    <property type="evidence" value="ECO:0007669"/>
    <property type="project" value="TreeGrafter"/>
</dbReference>
<protein>
    <recommendedName>
        <fullName evidence="7">Fe2OG dioxygenase domain-containing protein</fullName>
    </recommendedName>
</protein>
<dbReference type="eggNOG" id="COG2873">
    <property type="taxonomic scope" value="Bacteria"/>
</dbReference>
<dbReference type="OrthoDB" id="21825at2"/>
<reference evidence="8 9" key="1">
    <citation type="submission" date="2017-03" db="EMBL/GenBank/DDBJ databases">
        <title>Draft genome sequence of Streptomyces scabrisporus NF3, endophyte isolated from Amphipterygium adstringens.</title>
        <authorList>
            <person name="Vazquez M."/>
            <person name="Ceapa C.D."/>
            <person name="Rodriguez Luna D."/>
            <person name="Sanchez Esquivel S."/>
        </authorList>
    </citation>
    <scope>NUCLEOTIDE SEQUENCE [LARGE SCALE GENOMIC DNA]</scope>
    <source>
        <strain evidence="8 9">NF3</strain>
    </source>
</reference>
<dbReference type="Pfam" id="PF14226">
    <property type="entry name" value="DIOX_N"/>
    <property type="match status" value="1"/>
</dbReference>
<dbReference type="InterPro" id="IPR054542">
    <property type="entry name" value="Cys_met_metab_PP"/>
</dbReference>
<comment type="cofactor">
    <cofactor evidence="1">
        <name>pyridoxal 5'-phosphate</name>
        <dbReference type="ChEBI" id="CHEBI:597326"/>
    </cofactor>
</comment>
<dbReference type="GO" id="GO:0006535">
    <property type="term" value="P:cysteine biosynthetic process from serine"/>
    <property type="evidence" value="ECO:0007669"/>
    <property type="project" value="TreeGrafter"/>
</dbReference>
<dbReference type="GO" id="GO:0004124">
    <property type="term" value="F:cysteine synthase activity"/>
    <property type="evidence" value="ECO:0007669"/>
    <property type="project" value="TreeGrafter"/>
</dbReference>
<evidence type="ECO:0000256" key="1">
    <source>
        <dbReference type="ARBA" id="ARBA00001933"/>
    </source>
</evidence>
<dbReference type="Proteomes" id="UP000190037">
    <property type="component" value="Unassembled WGS sequence"/>
</dbReference>
<dbReference type="CDD" id="cd00614">
    <property type="entry name" value="CGS_like"/>
    <property type="match status" value="1"/>
</dbReference>
<evidence type="ECO:0000313" key="8">
    <source>
        <dbReference type="EMBL" id="OPC83945.1"/>
    </source>
</evidence>
<comment type="caution">
    <text evidence="8">The sequence shown here is derived from an EMBL/GenBank/DDBJ whole genome shotgun (WGS) entry which is preliminary data.</text>
</comment>
<dbReference type="STRING" id="159449.B4N89_26115"/>
<name>A0A1T3P4S1_9ACTN</name>
<dbReference type="Gene3D" id="3.90.1150.10">
    <property type="entry name" value="Aspartate Aminotransferase, domain 1"/>
    <property type="match status" value="1"/>
</dbReference>
<evidence type="ECO:0000259" key="7">
    <source>
        <dbReference type="PROSITE" id="PS51471"/>
    </source>
</evidence>
<dbReference type="Pfam" id="PF03171">
    <property type="entry name" value="2OG-FeII_Oxy"/>
    <property type="match status" value="1"/>
</dbReference>
<dbReference type="GO" id="GO:0019346">
    <property type="term" value="P:transsulfuration"/>
    <property type="evidence" value="ECO:0007669"/>
    <property type="project" value="InterPro"/>
</dbReference>
<dbReference type="PROSITE" id="PS51471">
    <property type="entry name" value="FE2OG_OXY"/>
    <property type="match status" value="1"/>
</dbReference>
<dbReference type="SUPFAM" id="SSF53383">
    <property type="entry name" value="PLP-dependent transferases"/>
    <property type="match status" value="1"/>
</dbReference>
<accession>A0A1T3P4S1</accession>
<dbReference type="NCBIfam" id="TIGR01326">
    <property type="entry name" value="OAH_OAS_sulfhy"/>
    <property type="match status" value="1"/>
</dbReference>
<dbReference type="InterPro" id="IPR015421">
    <property type="entry name" value="PyrdxlP-dep_Trfase_major"/>
</dbReference>
<evidence type="ECO:0000256" key="3">
    <source>
        <dbReference type="ARBA" id="ARBA00009077"/>
    </source>
</evidence>
<dbReference type="PANTHER" id="PTHR43797">
    <property type="entry name" value="HOMOCYSTEINE/CYSTEINE SYNTHASE"/>
    <property type="match status" value="1"/>
</dbReference>
<dbReference type="SUPFAM" id="SSF51197">
    <property type="entry name" value="Clavaminate synthase-like"/>
    <property type="match status" value="1"/>
</dbReference>
<keyword evidence="5" id="KW-0663">Pyridoxal phosphate</keyword>
<dbReference type="GO" id="GO:0005737">
    <property type="term" value="C:cytoplasm"/>
    <property type="evidence" value="ECO:0007669"/>
    <property type="project" value="TreeGrafter"/>
</dbReference>
<feature type="domain" description="Fe2OG dioxygenase" evidence="7">
    <location>
        <begin position="179"/>
        <end position="280"/>
    </location>
</feature>
<dbReference type="AlphaFoldDB" id="A0A1T3P4S1"/>
<dbReference type="PROSITE" id="PS00868">
    <property type="entry name" value="CYS_MET_METAB_PP"/>
    <property type="match status" value="1"/>
</dbReference>
<dbReference type="eggNOG" id="COG3491">
    <property type="taxonomic scope" value="Bacteria"/>
</dbReference>
<dbReference type="PANTHER" id="PTHR43797:SF2">
    <property type="entry name" value="HOMOCYSTEINE_CYSTEINE SYNTHASE"/>
    <property type="match status" value="1"/>
</dbReference>
<dbReference type="InterPro" id="IPR006235">
    <property type="entry name" value="OAc-hSer/O-AcSer_sulfhydrylase"/>
</dbReference>